<dbReference type="InterPro" id="IPR013785">
    <property type="entry name" value="Aldolase_TIM"/>
</dbReference>
<dbReference type="Pfam" id="PF00793">
    <property type="entry name" value="DAHP_synth_1"/>
    <property type="match status" value="1"/>
</dbReference>
<gene>
    <name evidence="4" type="primary">aroF</name>
    <name evidence="4" type="ORF">OM076_31365</name>
</gene>
<keyword evidence="1 4" id="KW-0808">Transferase</keyword>
<dbReference type="AlphaFoldDB" id="A0A9X3N0L8"/>
<dbReference type="PANTHER" id="PTHR43018:SF2">
    <property type="entry name" value="PHOSPHO-2-DEHYDRO-3-DEOXYHEPTONATE ALDOLASE"/>
    <property type="match status" value="1"/>
</dbReference>
<dbReference type="Gene3D" id="3.30.70.1140">
    <property type="entry name" value="Phospho-2-dehydro-3-deoxyheptonate aldolase, domain 1"/>
    <property type="match status" value="1"/>
</dbReference>
<evidence type="ECO:0000313" key="5">
    <source>
        <dbReference type="Proteomes" id="UP001149140"/>
    </source>
</evidence>
<protein>
    <submittedName>
        <fullName evidence="4">3-deoxy-7-phosphoheptulonate synthase</fullName>
        <ecNumber evidence="4">2.5.1.54</ecNumber>
    </submittedName>
</protein>
<accession>A0A9X3N0L8</accession>
<name>A0A9X3N0L8_9ACTN</name>
<feature type="domain" description="DAHP synthetase I/KDSA" evidence="2">
    <location>
        <begin position="85"/>
        <end position="323"/>
    </location>
</feature>
<dbReference type="InterPro" id="IPR006218">
    <property type="entry name" value="DAHP1/KDSA"/>
</dbReference>
<dbReference type="EC" id="2.5.1.54" evidence="4"/>
<dbReference type="InterPro" id="IPR052899">
    <property type="entry name" value="Class-I_DAHP_synthase"/>
</dbReference>
<evidence type="ECO:0000256" key="1">
    <source>
        <dbReference type="ARBA" id="ARBA00022679"/>
    </source>
</evidence>
<dbReference type="NCBIfam" id="NF006421">
    <property type="entry name" value="PRK08673.1"/>
    <property type="match status" value="1"/>
</dbReference>
<dbReference type="Proteomes" id="UP001149140">
    <property type="component" value="Unassembled WGS sequence"/>
</dbReference>
<dbReference type="GO" id="GO:0003849">
    <property type="term" value="F:3-deoxy-7-phosphoheptulonate synthase activity"/>
    <property type="evidence" value="ECO:0007669"/>
    <property type="project" value="UniProtKB-EC"/>
</dbReference>
<dbReference type="EMBL" id="JAPDOD010000038">
    <property type="protein sequence ID" value="MDA0164810.1"/>
    <property type="molecule type" value="Genomic_DNA"/>
</dbReference>
<dbReference type="InterPro" id="IPR006268">
    <property type="entry name" value="DAHP_syn_2"/>
</dbReference>
<dbReference type="InterPro" id="IPR041071">
    <property type="entry name" value="DAHP_snth_FXD"/>
</dbReference>
<dbReference type="SUPFAM" id="SSF51569">
    <property type="entry name" value="Aldolase"/>
    <property type="match status" value="1"/>
</dbReference>
<evidence type="ECO:0000313" key="4">
    <source>
        <dbReference type="EMBL" id="MDA0164810.1"/>
    </source>
</evidence>
<dbReference type="Gene3D" id="3.20.20.70">
    <property type="entry name" value="Aldolase class I"/>
    <property type="match status" value="1"/>
</dbReference>
<proteinExistence type="predicted"/>
<dbReference type="Pfam" id="PF18152">
    <property type="entry name" value="DAHP_snth_FXD"/>
    <property type="match status" value="1"/>
</dbReference>
<dbReference type="PANTHER" id="PTHR43018">
    <property type="entry name" value="PHOSPHO-2-DEHYDRO-3-DEOXYHEPTONATE ALDOLASE"/>
    <property type="match status" value="1"/>
</dbReference>
<keyword evidence="5" id="KW-1185">Reference proteome</keyword>
<evidence type="ECO:0000259" key="2">
    <source>
        <dbReference type="Pfam" id="PF00793"/>
    </source>
</evidence>
<organism evidence="4 5">
    <name type="scientific">Solirubrobacter ginsenosidimutans</name>
    <dbReference type="NCBI Taxonomy" id="490573"/>
    <lineage>
        <taxon>Bacteria</taxon>
        <taxon>Bacillati</taxon>
        <taxon>Actinomycetota</taxon>
        <taxon>Thermoleophilia</taxon>
        <taxon>Solirubrobacterales</taxon>
        <taxon>Solirubrobacteraceae</taxon>
        <taxon>Solirubrobacter</taxon>
    </lineage>
</organism>
<sequence>MKPTATEEDILSVIDRIESCGAKAHPSRGEEVTVIGAVGDREHVQRLNLEQHAGVEQVVPILKPYKLSSRQFAAHGERTVIEIDGRLIGGDHFSMIAGPCTVESRDQTLTTAHAVAEAGASMFRGGAYKPRSSPYSFQGLGQEGLRILAEAKAQTGLPIVTELMDARDVEAILEVADVIQVGARNMQNYPLLAEIGRTGKPVLIKRGLSSTLEELLMAAEYVLKEGNPNVMLCERGIRTFETAYRFTLDIMAIPMLKELSHLPVIVDPSHAPGRRDMVLPLSLAAAAAGADGIIVEVHPNPEEAICDGPQQIYSDAFGAYLEQVERAAAVAGKVLSAAA</sequence>
<dbReference type="NCBIfam" id="NF009239">
    <property type="entry name" value="PRK12595.1"/>
    <property type="match status" value="1"/>
</dbReference>
<dbReference type="GO" id="GO:0016832">
    <property type="term" value="F:aldehyde-lyase activity"/>
    <property type="evidence" value="ECO:0007669"/>
    <property type="project" value="InterPro"/>
</dbReference>
<evidence type="ECO:0000259" key="3">
    <source>
        <dbReference type="Pfam" id="PF18152"/>
    </source>
</evidence>
<feature type="domain" description="DAHP synthase ferredoxin-like" evidence="3">
    <location>
        <begin position="1"/>
        <end position="63"/>
    </location>
</feature>
<comment type="caution">
    <text evidence="4">The sequence shown here is derived from an EMBL/GenBank/DDBJ whole genome shotgun (WGS) entry which is preliminary data.</text>
</comment>
<dbReference type="NCBIfam" id="TIGR01361">
    <property type="entry name" value="DAHP_synth_Bsub"/>
    <property type="match status" value="1"/>
</dbReference>
<reference evidence="4" key="1">
    <citation type="submission" date="2022-10" db="EMBL/GenBank/DDBJ databases">
        <title>The WGS of Solirubrobacter ginsenosidimutans DSM 21036.</title>
        <authorList>
            <person name="Jiang Z."/>
        </authorList>
    </citation>
    <scope>NUCLEOTIDE SEQUENCE</scope>
    <source>
        <strain evidence="4">DSM 21036</strain>
    </source>
</reference>
<dbReference type="GO" id="GO:0009073">
    <property type="term" value="P:aromatic amino acid family biosynthetic process"/>
    <property type="evidence" value="ECO:0007669"/>
    <property type="project" value="InterPro"/>
</dbReference>